<dbReference type="EMBL" id="CABITT030000007">
    <property type="protein sequence ID" value="VVB10937.1"/>
    <property type="molecule type" value="Genomic_DNA"/>
</dbReference>
<keyword evidence="3" id="KW-1185">Reference proteome</keyword>
<protein>
    <submittedName>
        <fullName evidence="2">Uncharacterized protein</fullName>
    </submittedName>
</protein>
<reference evidence="2" key="1">
    <citation type="submission" date="2019-07" db="EMBL/GenBank/DDBJ databases">
        <authorList>
            <person name="Dittberner H."/>
        </authorList>
    </citation>
    <scope>NUCLEOTIDE SEQUENCE [LARGE SCALE GENOMIC DNA]</scope>
</reference>
<feature type="signal peptide" evidence="1">
    <location>
        <begin position="1"/>
        <end position="28"/>
    </location>
</feature>
<proteinExistence type="predicted"/>
<dbReference type="OrthoDB" id="10461776at2759"/>
<accession>A0A565CB93</accession>
<sequence length="181" mass="20944">MLLHRSCSIHHQFAPLMLLLRLLSLIYLELFRRSFNPTSRPANVHCWLQNLRRRDYRFSKPPPLILCPSKIHNIVSDFQIWAWPKIFCDVVSPFPNLPRPKSVAKYNNSYSIVNGSAYVFGMSNFLISSSKERDFLSTSSFWERSLPPSYPFGKRTSLPFSLSMRGKFISASKPRGNVPSF</sequence>
<keyword evidence="1" id="KW-0732">Signal</keyword>
<comment type="caution">
    <text evidence="2">The sequence shown here is derived from an EMBL/GenBank/DDBJ whole genome shotgun (WGS) entry which is preliminary data.</text>
</comment>
<name>A0A565CB93_9BRAS</name>
<gene>
    <name evidence="2" type="ORF">ANE_LOCUS21381</name>
</gene>
<organism evidence="2 3">
    <name type="scientific">Arabis nemorensis</name>
    <dbReference type="NCBI Taxonomy" id="586526"/>
    <lineage>
        <taxon>Eukaryota</taxon>
        <taxon>Viridiplantae</taxon>
        <taxon>Streptophyta</taxon>
        <taxon>Embryophyta</taxon>
        <taxon>Tracheophyta</taxon>
        <taxon>Spermatophyta</taxon>
        <taxon>Magnoliopsida</taxon>
        <taxon>eudicotyledons</taxon>
        <taxon>Gunneridae</taxon>
        <taxon>Pentapetalae</taxon>
        <taxon>rosids</taxon>
        <taxon>malvids</taxon>
        <taxon>Brassicales</taxon>
        <taxon>Brassicaceae</taxon>
        <taxon>Arabideae</taxon>
        <taxon>Arabis</taxon>
    </lineage>
</organism>
<evidence type="ECO:0000256" key="1">
    <source>
        <dbReference type="SAM" id="SignalP"/>
    </source>
</evidence>
<dbReference type="Proteomes" id="UP000489600">
    <property type="component" value="Unassembled WGS sequence"/>
</dbReference>
<feature type="chain" id="PRO_5021704954" evidence="1">
    <location>
        <begin position="29"/>
        <end position="181"/>
    </location>
</feature>
<evidence type="ECO:0000313" key="3">
    <source>
        <dbReference type="Proteomes" id="UP000489600"/>
    </source>
</evidence>
<dbReference type="AlphaFoldDB" id="A0A565CB93"/>
<evidence type="ECO:0000313" key="2">
    <source>
        <dbReference type="EMBL" id="VVB10937.1"/>
    </source>
</evidence>